<reference evidence="8" key="1">
    <citation type="submission" date="2016-10" db="EMBL/GenBank/DDBJ databases">
        <authorList>
            <person name="Varghese N."/>
            <person name="Submissions S."/>
        </authorList>
    </citation>
    <scope>NUCLEOTIDE SEQUENCE [LARGE SCALE GENOMIC DNA]</scope>
    <source>
        <strain evidence="8">CGMCC 1.10784</strain>
    </source>
</reference>
<dbReference type="GO" id="GO:0016020">
    <property type="term" value="C:membrane"/>
    <property type="evidence" value="ECO:0007669"/>
    <property type="project" value="UniProtKB-SubCell"/>
</dbReference>
<name>A0A1I2GUE4_9BACL</name>
<dbReference type="AlphaFoldDB" id="A0A1I2GUE4"/>
<feature type="transmembrane region" description="Helical" evidence="6">
    <location>
        <begin position="187"/>
        <end position="210"/>
    </location>
</feature>
<gene>
    <name evidence="7" type="ORF">SAMN05216378_5459</name>
</gene>
<dbReference type="EMBL" id="FOMT01000006">
    <property type="protein sequence ID" value="SFF20679.1"/>
    <property type="molecule type" value="Genomic_DNA"/>
</dbReference>
<dbReference type="Proteomes" id="UP000198855">
    <property type="component" value="Unassembled WGS sequence"/>
</dbReference>
<keyword evidence="3 6" id="KW-0812">Transmembrane</keyword>
<feature type="transmembrane region" description="Helical" evidence="6">
    <location>
        <begin position="137"/>
        <end position="167"/>
    </location>
</feature>
<evidence type="ECO:0000256" key="5">
    <source>
        <dbReference type="ARBA" id="ARBA00023136"/>
    </source>
</evidence>
<comment type="similarity">
    <text evidence="2">Belongs to the TMEM86 family.</text>
</comment>
<dbReference type="GO" id="GO:0016787">
    <property type="term" value="F:hydrolase activity"/>
    <property type="evidence" value="ECO:0007669"/>
    <property type="project" value="TreeGrafter"/>
</dbReference>
<evidence type="ECO:0000256" key="6">
    <source>
        <dbReference type="SAM" id="Phobius"/>
    </source>
</evidence>
<feature type="transmembrane region" description="Helical" evidence="6">
    <location>
        <begin position="29"/>
        <end position="45"/>
    </location>
</feature>
<accession>A0A1I2GUE4</accession>
<evidence type="ECO:0000256" key="2">
    <source>
        <dbReference type="ARBA" id="ARBA00007375"/>
    </source>
</evidence>
<feature type="transmembrane region" description="Helical" evidence="6">
    <location>
        <begin position="97"/>
        <end position="116"/>
    </location>
</feature>
<dbReference type="STRING" id="1045775.SAMN05216378_5459"/>
<evidence type="ECO:0000256" key="4">
    <source>
        <dbReference type="ARBA" id="ARBA00022989"/>
    </source>
</evidence>
<keyword evidence="4 6" id="KW-1133">Transmembrane helix</keyword>
<feature type="transmembrane region" description="Helical" evidence="6">
    <location>
        <begin position="57"/>
        <end position="85"/>
    </location>
</feature>
<keyword evidence="8" id="KW-1185">Reference proteome</keyword>
<dbReference type="PANTHER" id="PTHR31885:SF6">
    <property type="entry name" value="GH04784P"/>
    <property type="match status" value="1"/>
</dbReference>
<evidence type="ECO:0000256" key="3">
    <source>
        <dbReference type="ARBA" id="ARBA00022692"/>
    </source>
</evidence>
<proteinExistence type="inferred from homology"/>
<protein>
    <submittedName>
        <fullName evidence="7">Uncharacterized membrane protein YhhN</fullName>
    </submittedName>
</protein>
<sequence>MNKMLPTLILIMGVLYIFIIPAEPHAVKLIFKAIPMILVIAYACLQSAGNSKRFQRILLTGLVFCVIGDVTLDNFIVGLSAFLIGHLFYLSGFFSQWTFSAWRLVTVIPIGAYAVYMGYELLEALTKSGDGGLKVPVLIYVTAISLMGWSAIMSGNAWAIAGALLFMASDSILAWNKFISEVAYSDVLIMTTYYAAQFCIAACIGHPSRIARNKRKRRRRLTEEQQHELRG</sequence>
<keyword evidence="5 6" id="KW-0472">Membrane</keyword>
<dbReference type="Pfam" id="PF07947">
    <property type="entry name" value="YhhN"/>
    <property type="match status" value="1"/>
</dbReference>
<dbReference type="OrthoDB" id="5592477at2"/>
<dbReference type="PANTHER" id="PTHR31885">
    <property type="entry name" value="GH04784P"/>
    <property type="match status" value="1"/>
</dbReference>
<feature type="transmembrane region" description="Helical" evidence="6">
    <location>
        <begin position="7"/>
        <end position="23"/>
    </location>
</feature>
<evidence type="ECO:0000313" key="8">
    <source>
        <dbReference type="Proteomes" id="UP000198855"/>
    </source>
</evidence>
<dbReference type="InterPro" id="IPR012506">
    <property type="entry name" value="TMEM86B-like"/>
</dbReference>
<comment type="subcellular location">
    <subcellularLocation>
        <location evidence="1">Membrane</location>
        <topology evidence="1">Multi-pass membrane protein</topology>
    </subcellularLocation>
</comment>
<organism evidence="7 8">
    <name type="scientific">Paenibacillus catalpae</name>
    <dbReference type="NCBI Taxonomy" id="1045775"/>
    <lineage>
        <taxon>Bacteria</taxon>
        <taxon>Bacillati</taxon>
        <taxon>Bacillota</taxon>
        <taxon>Bacilli</taxon>
        <taxon>Bacillales</taxon>
        <taxon>Paenibacillaceae</taxon>
        <taxon>Paenibacillus</taxon>
    </lineage>
</organism>
<evidence type="ECO:0000313" key="7">
    <source>
        <dbReference type="EMBL" id="SFF20679.1"/>
    </source>
</evidence>
<evidence type="ECO:0000256" key="1">
    <source>
        <dbReference type="ARBA" id="ARBA00004141"/>
    </source>
</evidence>